<evidence type="ECO:0008006" key="3">
    <source>
        <dbReference type="Google" id="ProtNLM"/>
    </source>
</evidence>
<dbReference type="GO" id="GO:0051213">
    <property type="term" value="F:dioxygenase activity"/>
    <property type="evidence" value="ECO:0007669"/>
    <property type="project" value="InterPro"/>
</dbReference>
<reference evidence="1 2" key="1">
    <citation type="submission" date="2019-10" db="EMBL/GenBank/DDBJ databases">
        <title>Nocardia macrotermitis sp. nov. and Nocardia aurantia sp. nov., isolated from the gut of fungus growing-termite Macrotermes natalensis.</title>
        <authorList>
            <person name="Benndorf R."/>
            <person name="Schwitalla J."/>
            <person name="Martin K."/>
            <person name="De Beer W."/>
            <person name="Kaster A.-K."/>
            <person name="Vollmers J."/>
            <person name="Poulsen M."/>
            <person name="Beemelmanns C."/>
        </authorList>
    </citation>
    <scope>NUCLEOTIDE SEQUENCE [LARGE SCALE GENOMIC DNA]</scope>
    <source>
        <strain evidence="1 2">RB56</strain>
    </source>
</reference>
<protein>
    <recommendedName>
        <fullName evidence="3">2OG-Fe dioxygenase family protein</fullName>
    </recommendedName>
</protein>
<dbReference type="InterPro" id="IPR018724">
    <property type="entry name" value="2OG-Fe_dioxygenase"/>
</dbReference>
<dbReference type="Proteomes" id="UP000431401">
    <property type="component" value="Unassembled WGS sequence"/>
</dbReference>
<gene>
    <name evidence="1" type="ORF">NRB56_21850</name>
</gene>
<comment type="caution">
    <text evidence="1">The sequence shown here is derived from an EMBL/GenBank/DDBJ whole genome shotgun (WGS) entry which is preliminary data.</text>
</comment>
<sequence length="231" mass="25389">MVREALTGSGTYLMPACETSSLLGVGEARWERFGAHWDNLAVDDYAHDHGMRRLRRYGHFRVTPGTGSFRLLAPRPFAQPQDSNPLYIDVDRVFEPLTDTFVADPMFAAVLRLLVECAVALDDPPEWIGRAHLFRVVGTADAEGSPAPEGRHRDGVTLVSSLLIARRNATGGETTVFDLDGQRVLTATLEEPGTLLLGDDRCTLHDVSPVRPADRSRPAYRDVLVTTLAPI</sequence>
<name>A0A7K0DP93_9NOCA</name>
<dbReference type="EMBL" id="WEGI01000004">
    <property type="protein sequence ID" value="MQY26614.1"/>
    <property type="molecule type" value="Genomic_DNA"/>
</dbReference>
<organism evidence="1 2">
    <name type="scientific">Nocardia aurantia</name>
    <dbReference type="NCBI Taxonomy" id="2585199"/>
    <lineage>
        <taxon>Bacteria</taxon>
        <taxon>Bacillati</taxon>
        <taxon>Actinomycetota</taxon>
        <taxon>Actinomycetes</taxon>
        <taxon>Mycobacteriales</taxon>
        <taxon>Nocardiaceae</taxon>
        <taxon>Nocardia</taxon>
    </lineage>
</organism>
<evidence type="ECO:0000313" key="1">
    <source>
        <dbReference type="EMBL" id="MQY26614.1"/>
    </source>
</evidence>
<accession>A0A7K0DP93</accession>
<dbReference type="AlphaFoldDB" id="A0A7K0DP93"/>
<dbReference type="Gene3D" id="2.60.120.620">
    <property type="entry name" value="q2cbj1_9rhob like domain"/>
    <property type="match status" value="1"/>
</dbReference>
<keyword evidence="2" id="KW-1185">Reference proteome</keyword>
<evidence type="ECO:0000313" key="2">
    <source>
        <dbReference type="Proteomes" id="UP000431401"/>
    </source>
</evidence>
<dbReference type="Pfam" id="PF10014">
    <property type="entry name" value="2OG-Fe_Oxy_2"/>
    <property type="match status" value="1"/>
</dbReference>
<proteinExistence type="predicted"/>